<evidence type="ECO:0008006" key="4">
    <source>
        <dbReference type="Google" id="ProtNLM"/>
    </source>
</evidence>
<organism evidence="2 3">
    <name type="scientific">Mytilus coruscus</name>
    <name type="common">Sea mussel</name>
    <dbReference type="NCBI Taxonomy" id="42192"/>
    <lineage>
        <taxon>Eukaryota</taxon>
        <taxon>Metazoa</taxon>
        <taxon>Spiralia</taxon>
        <taxon>Lophotrochozoa</taxon>
        <taxon>Mollusca</taxon>
        <taxon>Bivalvia</taxon>
        <taxon>Autobranchia</taxon>
        <taxon>Pteriomorphia</taxon>
        <taxon>Mytilida</taxon>
        <taxon>Mytiloidea</taxon>
        <taxon>Mytilidae</taxon>
        <taxon>Mytilinae</taxon>
        <taxon>Mytilus</taxon>
    </lineage>
</organism>
<keyword evidence="3" id="KW-1185">Reference proteome</keyword>
<dbReference type="PANTHER" id="PTHR31635">
    <property type="entry name" value="REVERSE TRANSCRIPTASE DOMAIN-CONTAINING PROTEIN-RELATED"/>
    <property type="match status" value="1"/>
</dbReference>
<dbReference type="PANTHER" id="PTHR31635:SF196">
    <property type="entry name" value="REVERSE TRANSCRIPTASE DOMAIN-CONTAINING PROTEIN-RELATED"/>
    <property type="match status" value="1"/>
</dbReference>
<dbReference type="OrthoDB" id="6159741at2759"/>
<dbReference type="AlphaFoldDB" id="A0A6J8APU6"/>
<feature type="region of interest" description="Disordered" evidence="1">
    <location>
        <begin position="149"/>
        <end position="198"/>
    </location>
</feature>
<feature type="compositionally biased region" description="Basic and acidic residues" evidence="1">
    <location>
        <begin position="176"/>
        <end position="189"/>
    </location>
</feature>
<dbReference type="Proteomes" id="UP000507470">
    <property type="component" value="Unassembled WGS sequence"/>
</dbReference>
<gene>
    <name evidence="2" type="ORF">MCOR_10028</name>
</gene>
<name>A0A6J8APU6_MYTCO</name>
<accession>A0A6J8APU6</accession>
<reference evidence="2 3" key="1">
    <citation type="submission" date="2020-06" db="EMBL/GenBank/DDBJ databases">
        <authorList>
            <person name="Li R."/>
            <person name="Bekaert M."/>
        </authorList>
    </citation>
    <scope>NUCLEOTIDE SEQUENCE [LARGE SCALE GENOMIC DNA]</scope>
    <source>
        <strain evidence="3">wild</strain>
    </source>
</reference>
<feature type="compositionally biased region" description="Basic and acidic residues" evidence="1">
    <location>
        <begin position="149"/>
        <end position="166"/>
    </location>
</feature>
<dbReference type="Gene3D" id="3.60.10.10">
    <property type="entry name" value="Endonuclease/exonuclease/phosphatase"/>
    <property type="match status" value="1"/>
</dbReference>
<dbReference type="SUPFAM" id="SSF56219">
    <property type="entry name" value="DNase I-like"/>
    <property type="match status" value="1"/>
</dbReference>
<evidence type="ECO:0000256" key="1">
    <source>
        <dbReference type="SAM" id="MobiDB-lite"/>
    </source>
</evidence>
<evidence type="ECO:0000313" key="3">
    <source>
        <dbReference type="Proteomes" id="UP000507470"/>
    </source>
</evidence>
<dbReference type="InterPro" id="IPR036691">
    <property type="entry name" value="Endo/exonu/phosph_ase_sf"/>
</dbReference>
<proteinExistence type="predicted"/>
<protein>
    <recommendedName>
        <fullName evidence="4">Reverse transcriptase zinc-binding domain-containing protein</fullName>
    </recommendedName>
</protein>
<evidence type="ECO:0000313" key="2">
    <source>
        <dbReference type="EMBL" id="CAC5371645.1"/>
    </source>
</evidence>
<sequence>MLKHTVKIQTILAHLLNSLALTREFGILDRVFRHQEKKNVENTQEFVRSENFDNILESDNQYQTGNTTYENNWENEESWEQDTQDSNTNKQEIIQQNELQIGEIIEIYCKPKEKTVEADETENTYVFTENKQISEAETVDIVENVDNEIQTKENEHMENKNTEAKKKKDKSKVGKKKFEDKTGDKDKTKSTKNTQKKGMSVNIRRSFETKIDGIIKDYGDCEIICLHECGYIKRNVISDLENNKDFKIYFSQGELHTKGVVTLVKNDIECTNHYFKNHILNGRLVHTSFKADDKVLNLFNIYSPTKSTGQQGMFYREYCASVNVESYRNIMLGDFNCIDQQIDTNNPNNEENKTQPDQVTINNFSEIIIDLENKEKKGTIIRSRQDYYEEDIDNIDFFKREEDQRGDKREVESILDKNGKSCTSRSEVMKVVTDFYSDLYKSQNIDRHSMIAYLEDLELNKLTEEDKTNFDTFITQDECLKLLKEFKNNKSPGVDGIGKSFYTKFWNIIGEDLVEVLNNVYLNRELTESMKTGLISLNYKNKETLACKIRTNNNIQGIQIPNHNSNVKLFQHADDCSIISTNLTDYEKLFEEFKNFGMVSGSKINENKTEILKIGNPNTTNFDNINKLIKVLGIWYGKKNALKIKWKKKYNGLINHINKWKKRKLRYKHKVLILNTYVHSKFLYTARIYPPSEYYIRKINKVIYDLFWDNIELLNRTTIIKQYKDGGQQVPDIKMKSEALLLYRVSQVLTGNKSVWTSLFIYFIGITTRAIPKLADNMYRHSVVTIGQYDRLKFIYLKYKSNMILNNKSFKDVYLQLLELNNVKNKIEIQYPNVKFQHIWNNLQRVNNLYIRDFICKVVHTILPTGAWLSRRNFYRKTYKCCYCNKHMELETLEHLFTKCVILTYFRNLVCSIIQNEKNCHNFSMNTNTCILFDLDTDLIPYIYGYVHSIWTCRYMPKEHLLQLLMLKYYKH</sequence>
<dbReference type="EMBL" id="CACVKT020001782">
    <property type="protein sequence ID" value="CAC5371645.1"/>
    <property type="molecule type" value="Genomic_DNA"/>
</dbReference>